<reference evidence="2 3" key="1">
    <citation type="submission" date="2017-12" db="EMBL/GenBank/DDBJ databases">
        <title>Draft genome sequence of Ralstonia pickettii 52.</title>
        <authorList>
            <person name="Zheng B."/>
        </authorList>
    </citation>
    <scope>NUCLEOTIDE SEQUENCE [LARGE SCALE GENOMIC DNA]</scope>
    <source>
        <strain evidence="2 3">52</strain>
    </source>
</reference>
<protein>
    <submittedName>
        <fullName evidence="2">Uncharacterized protein</fullName>
    </submittedName>
</protein>
<feature type="compositionally biased region" description="Acidic residues" evidence="1">
    <location>
        <begin position="20"/>
        <end position="29"/>
    </location>
</feature>
<name>A0A2N4TN60_RALPI</name>
<feature type="compositionally biased region" description="Acidic residues" evidence="1">
    <location>
        <begin position="1"/>
        <end position="12"/>
    </location>
</feature>
<accession>A0A2N4TN60</accession>
<dbReference type="AlphaFoldDB" id="A0A2N4TN60"/>
<dbReference type="OrthoDB" id="8928020at2"/>
<organism evidence="2 3">
    <name type="scientific">Ralstonia pickettii</name>
    <name type="common">Burkholderia pickettii</name>
    <dbReference type="NCBI Taxonomy" id="329"/>
    <lineage>
        <taxon>Bacteria</taxon>
        <taxon>Pseudomonadati</taxon>
        <taxon>Pseudomonadota</taxon>
        <taxon>Betaproteobacteria</taxon>
        <taxon>Burkholderiales</taxon>
        <taxon>Burkholderiaceae</taxon>
        <taxon>Ralstonia</taxon>
    </lineage>
</organism>
<dbReference type="EMBL" id="PKQE01000004">
    <property type="protein sequence ID" value="PLC41137.1"/>
    <property type="molecule type" value="Genomic_DNA"/>
</dbReference>
<dbReference type="RefSeq" id="WP_102066455.1">
    <property type="nucleotide sequence ID" value="NZ_PKQE01000004.1"/>
</dbReference>
<sequence>MATTEAVEDPEGTVEVPDSGPDDLADDSTDGTLCSCVAECWVLGEEEAGEVGMPGSSAFAAFTSTKDRKNDQ</sequence>
<evidence type="ECO:0000256" key="1">
    <source>
        <dbReference type="SAM" id="MobiDB-lite"/>
    </source>
</evidence>
<gene>
    <name evidence="2" type="ORF">C0Q88_16130</name>
</gene>
<proteinExistence type="predicted"/>
<comment type="caution">
    <text evidence="2">The sequence shown here is derived from an EMBL/GenBank/DDBJ whole genome shotgun (WGS) entry which is preliminary data.</text>
</comment>
<feature type="region of interest" description="Disordered" evidence="1">
    <location>
        <begin position="1"/>
        <end position="29"/>
    </location>
</feature>
<dbReference type="Proteomes" id="UP000234456">
    <property type="component" value="Unassembled WGS sequence"/>
</dbReference>
<evidence type="ECO:0000313" key="2">
    <source>
        <dbReference type="EMBL" id="PLC41137.1"/>
    </source>
</evidence>
<evidence type="ECO:0000313" key="3">
    <source>
        <dbReference type="Proteomes" id="UP000234456"/>
    </source>
</evidence>
<feature type="region of interest" description="Disordered" evidence="1">
    <location>
        <begin position="50"/>
        <end position="72"/>
    </location>
</feature>